<dbReference type="SUPFAM" id="SSF56726">
    <property type="entry name" value="DNA topoisomerase IV, alpha subunit"/>
    <property type="match status" value="1"/>
</dbReference>
<reference evidence="4" key="2">
    <citation type="journal article" date="2018" name="BMC Genomics">
        <title>Whole genome sequencing and function prediction of 133 gut anaerobes isolated from chicken caecum in pure cultures.</title>
        <authorList>
            <person name="Medvecky M."/>
            <person name="Cejkova D."/>
            <person name="Polansky O."/>
            <person name="Karasova D."/>
            <person name="Kubasova T."/>
            <person name="Cizek A."/>
            <person name="Rychlik I."/>
        </authorList>
    </citation>
    <scope>NUCLEOTIDE SEQUENCE</scope>
    <source>
        <strain evidence="4">An144</strain>
    </source>
</reference>
<dbReference type="InterPro" id="IPR024465">
    <property type="entry name" value="DUF2399"/>
</dbReference>
<reference evidence="5" key="1">
    <citation type="submission" date="2017-04" db="EMBL/GenBank/DDBJ databases">
        <title>Function of individual gut microbiota members based on whole genome sequencing of pure cultures obtained from chicken caecum.</title>
        <authorList>
            <person name="Medvecky M."/>
            <person name="Cejkova D."/>
            <person name="Polansky O."/>
            <person name="Karasova D."/>
            <person name="Kubasova T."/>
            <person name="Cizek A."/>
            <person name="Rychlik I."/>
        </authorList>
    </citation>
    <scope>NUCLEOTIDE SEQUENCE [LARGE SCALE GENOMIC DNA]</scope>
    <source>
        <strain evidence="5">An144</strain>
    </source>
</reference>
<reference evidence="3" key="3">
    <citation type="submission" date="2023-12" db="EMBL/GenBank/DDBJ databases">
        <title>Molecular genomic analyses of Enterococcus cecorum from sepsis oubreaks in broilers.</title>
        <authorList>
            <person name="Rhoads D."/>
            <person name="Alrubaye A."/>
        </authorList>
    </citation>
    <scope>NUCLEOTIDE SEQUENCE</scope>
    <source>
        <strain evidence="3">1755</strain>
    </source>
</reference>
<dbReference type="EMBL" id="NFLC01000018">
    <property type="protein sequence ID" value="OUQ09701.1"/>
    <property type="molecule type" value="Genomic_DNA"/>
</dbReference>
<dbReference type="GO" id="GO:0005694">
    <property type="term" value="C:chromosome"/>
    <property type="evidence" value="ECO:0007669"/>
    <property type="project" value="InterPro"/>
</dbReference>
<organism evidence="4 5">
    <name type="scientific">Enterococcus cecorum</name>
    <dbReference type="NCBI Taxonomy" id="44008"/>
    <lineage>
        <taxon>Bacteria</taxon>
        <taxon>Bacillati</taxon>
        <taxon>Bacillota</taxon>
        <taxon>Bacilli</taxon>
        <taxon>Lactobacillales</taxon>
        <taxon>Enterococcaceae</taxon>
        <taxon>Enterococcus</taxon>
    </lineage>
</organism>
<evidence type="ECO:0000259" key="2">
    <source>
        <dbReference type="Pfam" id="PF11796"/>
    </source>
</evidence>
<protein>
    <submittedName>
        <fullName evidence="3">TIGR02679 domain-containing protein</fullName>
    </submittedName>
</protein>
<sequence>MSKLQAKKYFQEPIFVWLAQRLRKNYYHKKAFGSRVKLPNDVDLLPLYRFLGLGSVQSRSYQQLSIMQFEAALQQSKFELSLSEYVYLFDDTELIDKETEKQNYEASFQEFLQKLKPFSLDFEHLLSKKQLQEWFEKENLSAFQQVDIAFSQLPQDFTRLPFFAYQITGNPHAFDKSQPVGELFLQILSTKYLENIRQDSDFLAQAEIEQLLYQQVYLLKDDILNFVALHRISGYVNHQEVPVWRSIANSDMSWNASVRELLKVDELRPVNYPFVILVENSGVYSLLLERFPDLPLLCTSGQMKFAVWVALRKLTQQQKVQLYYAGDMDPEGLLMADKLSKVFLKRISFLAMDKEAFEQGKERKIYEMNRLKKMNQIENEGLKQLIPLIQQNQVCYQEGCIDYLIQQIEQILS</sequence>
<dbReference type="Proteomes" id="UP000196074">
    <property type="component" value="Unassembled WGS sequence"/>
</dbReference>
<dbReference type="AlphaFoldDB" id="A0A1Y4QXT5"/>
<dbReference type="InterPro" id="IPR024466">
    <property type="entry name" value="CHP02679_N"/>
</dbReference>
<feature type="domain" description="Conserved hypothetical protein CHP02679 N terminus" evidence="2">
    <location>
        <begin position="48"/>
        <end position="228"/>
    </location>
</feature>
<accession>A0A1Y4QXT5</accession>
<feature type="domain" description="DUF2399" evidence="1">
    <location>
        <begin position="257"/>
        <end position="407"/>
    </location>
</feature>
<evidence type="ECO:0000313" key="4">
    <source>
        <dbReference type="EMBL" id="OUQ09701.1"/>
    </source>
</evidence>
<proteinExistence type="predicted"/>
<dbReference type="RefSeq" id="WP_047334369.1">
    <property type="nucleotide sequence ID" value="NZ_JAKYKM010000013.1"/>
</dbReference>
<evidence type="ECO:0000313" key="5">
    <source>
        <dbReference type="Proteomes" id="UP000196074"/>
    </source>
</evidence>
<name>A0A1Y4QXT5_9ENTE</name>
<evidence type="ECO:0000259" key="1">
    <source>
        <dbReference type="Pfam" id="PF09664"/>
    </source>
</evidence>
<gene>
    <name evidence="4" type="ORF">B5E88_09155</name>
    <name evidence="3" type="ORF">U1294_06250</name>
</gene>
<dbReference type="InterPro" id="IPR036078">
    <property type="entry name" value="Spo11/TopoVI_A_sf"/>
</dbReference>
<evidence type="ECO:0000313" key="3">
    <source>
        <dbReference type="EMBL" id="MDZ5597824.1"/>
    </source>
</evidence>
<dbReference type="GO" id="GO:0003677">
    <property type="term" value="F:DNA binding"/>
    <property type="evidence" value="ECO:0007669"/>
    <property type="project" value="InterPro"/>
</dbReference>
<comment type="caution">
    <text evidence="4">The sequence shown here is derived from an EMBL/GenBank/DDBJ whole genome shotgun (WGS) entry which is preliminary data.</text>
</comment>
<dbReference type="Pfam" id="PF11796">
    <property type="entry name" value="DUF3323"/>
    <property type="match status" value="1"/>
</dbReference>
<dbReference type="EMBL" id="JAXOGL010000008">
    <property type="protein sequence ID" value="MDZ5597824.1"/>
    <property type="molecule type" value="Genomic_DNA"/>
</dbReference>
<dbReference type="Pfam" id="PF09664">
    <property type="entry name" value="DUF2399"/>
    <property type="match status" value="1"/>
</dbReference>
<dbReference type="Proteomes" id="UP001290582">
    <property type="component" value="Unassembled WGS sequence"/>
</dbReference>